<accession>A0ABT1I2V3</accession>
<feature type="region of interest" description="Disordered" evidence="1">
    <location>
        <begin position="1"/>
        <end position="35"/>
    </location>
</feature>
<evidence type="ECO:0008006" key="5">
    <source>
        <dbReference type="Google" id="ProtNLM"/>
    </source>
</evidence>
<name>A0ABT1I2V3_STRSD</name>
<evidence type="ECO:0000256" key="1">
    <source>
        <dbReference type="SAM" id="MobiDB-lite"/>
    </source>
</evidence>
<feature type="transmembrane region" description="Helical" evidence="2">
    <location>
        <begin position="56"/>
        <end position="76"/>
    </location>
</feature>
<dbReference type="RefSeq" id="WP_253673349.1">
    <property type="nucleotide sequence ID" value="NZ_JAMTCP010000051.1"/>
</dbReference>
<dbReference type="Proteomes" id="UP001205311">
    <property type="component" value="Unassembled WGS sequence"/>
</dbReference>
<dbReference type="EMBL" id="JAMTCP010000051">
    <property type="protein sequence ID" value="MCP2261905.1"/>
    <property type="molecule type" value="Genomic_DNA"/>
</dbReference>
<keyword evidence="2" id="KW-1133">Transmembrane helix</keyword>
<reference evidence="3 4" key="1">
    <citation type="submission" date="2022-06" db="EMBL/GenBank/DDBJ databases">
        <title>Genomic Encyclopedia of Archaeal and Bacterial Type Strains, Phase II (KMG-II): from individual species to whole genera.</title>
        <authorList>
            <person name="Goeker M."/>
        </authorList>
    </citation>
    <scope>NUCLEOTIDE SEQUENCE [LARGE SCALE GENOMIC DNA]</scope>
    <source>
        <strain evidence="3 4">DSM 40477</strain>
    </source>
</reference>
<sequence length="348" mass="37571">MRKRRSAWARLTSQQPINADLVGDGSPPPLPDLESVRPAHALPTPRPPVRGWVRPALLAAAVAAVVATTMAVTHFGTSNETAFTPPLLTFQPAAKQDAHTLLLGLAETASRQPALSGQGAVHYSLARQWVFTSSRDHSGQHLGSRLGEYKMETWRNPDGTGRSLRAEQNPPPGSNPVVMDMPLRPSETTPTTSERSRPDQETLPPVGRADANSLRERLLAQDSNRTAGQWFEVAASIWGGRAGDPASAEALLRILADQPDIKAEGTTEDRSGRRAIAISTDGVNGDSRFPEQRQYLLIDPQTGFFLAREQVALAVSPTAGETVQTPATIGYYLWLKAALVSDTTTRPE</sequence>
<protein>
    <recommendedName>
        <fullName evidence="5">CU044_5270 family protein</fullName>
    </recommendedName>
</protein>
<feature type="region of interest" description="Disordered" evidence="1">
    <location>
        <begin position="149"/>
        <end position="207"/>
    </location>
</feature>
<evidence type="ECO:0000313" key="4">
    <source>
        <dbReference type="Proteomes" id="UP001205311"/>
    </source>
</evidence>
<comment type="caution">
    <text evidence="3">The sequence shown here is derived from an EMBL/GenBank/DDBJ whole genome shotgun (WGS) entry which is preliminary data.</text>
</comment>
<dbReference type="InterPro" id="IPR047789">
    <property type="entry name" value="CU044_5270-like"/>
</dbReference>
<keyword evidence="2" id="KW-0812">Transmembrane</keyword>
<dbReference type="NCBIfam" id="NF038083">
    <property type="entry name" value="CU044_5270_fam"/>
    <property type="match status" value="1"/>
</dbReference>
<organism evidence="3 4">
    <name type="scientific">Streptoalloteichus tenebrarius (strain ATCC 17920 / DSM 40477 / JCM 4838 / CBS 697.72 / NBRC 16177 / NCIMB 11028 / NRRL B-12390 / A12253. 1 / ISP 5477)</name>
    <name type="common">Streptomyces tenebrarius</name>
    <dbReference type="NCBI Taxonomy" id="1933"/>
    <lineage>
        <taxon>Bacteria</taxon>
        <taxon>Bacillati</taxon>
        <taxon>Actinomycetota</taxon>
        <taxon>Actinomycetes</taxon>
        <taxon>Pseudonocardiales</taxon>
        <taxon>Pseudonocardiaceae</taxon>
        <taxon>Streptoalloteichus</taxon>
    </lineage>
</organism>
<keyword evidence="2" id="KW-0472">Membrane</keyword>
<proteinExistence type="predicted"/>
<gene>
    <name evidence="3" type="ORF">LX15_005632</name>
</gene>
<evidence type="ECO:0000313" key="3">
    <source>
        <dbReference type="EMBL" id="MCP2261905.1"/>
    </source>
</evidence>
<evidence type="ECO:0000256" key="2">
    <source>
        <dbReference type="SAM" id="Phobius"/>
    </source>
</evidence>
<keyword evidence="4" id="KW-1185">Reference proteome</keyword>
<feature type="compositionally biased region" description="Low complexity" evidence="1">
    <location>
        <begin position="184"/>
        <end position="193"/>
    </location>
</feature>